<evidence type="ECO:0000313" key="2">
    <source>
        <dbReference type="Proteomes" id="UP000234857"/>
    </source>
</evidence>
<dbReference type="Proteomes" id="UP000234857">
    <property type="component" value="Unassembled WGS sequence"/>
</dbReference>
<accession>A0A2N5ZBR5</accession>
<dbReference type="EMBL" id="PKTG01000122">
    <property type="protein sequence ID" value="PLX16089.1"/>
    <property type="molecule type" value="Genomic_DNA"/>
</dbReference>
<comment type="caution">
    <text evidence="1">The sequence shown here is derived from an EMBL/GenBank/DDBJ whole genome shotgun (WGS) entry which is preliminary data.</text>
</comment>
<name>A0A2N5ZBR5_MUIH1</name>
<protein>
    <submittedName>
        <fullName evidence="1">Uncharacterized protein</fullName>
    </submittedName>
</protein>
<reference evidence="1 2" key="1">
    <citation type="submission" date="2017-11" db="EMBL/GenBank/DDBJ databases">
        <title>Genome-resolved metagenomics identifies genetic mobility, metabolic interactions, and unexpected diversity in perchlorate-reducing communities.</title>
        <authorList>
            <person name="Barnum T.P."/>
            <person name="Figueroa I.A."/>
            <person name="Carlstrom C.I."/>
            <person name="Lucas L.N."/>
            <person name="Engelbrektson A.L."/>
            <person name="Coates J.D."/>
        </authorList>
    </citation>
    <scope>NUCLEOTIDE SEQUENCE [LARGE SCALE GENOMIC DNA]</scope>
    <source>
        <strain evidence="1">BM706</strain>
    </source>
</reference>
<dbReference type="AlphaFoldDB" id="A0A2N5ZBR5"/>
<gene>
    <name evidence="1" type="ORF">C0601_10725</name>
</gene>
<proteinExistence type="predicted"/>
<sequence length="336" mass="39794">MIRTEEIGVLHKILDQSENISRTIGGSIYRKNFKSEQFKRLVGEIYEDLEDNRLDDPYWPKWDSPWWKILLLYETDHIDMIDKGLIKRFINIIDSHYLHFFPIRESELPEGINPYTDIICFFALGSIIKIAASKDIPVLEEFSWIKDVIKSNILDDGGFNCDESVYTTSRKSSLISTLSILEALFDYERFTDEYKGIVDNGINYFLKRDLFFTSHGKIMDKKWIKPIFPRFYEVDILRILTFIVNWSYKRGKRLDENILFPAVSSIKQSENENGYIVIKREWLKQEGTLINVDGKWIFTEKASYFELLQKLSSIERPSHFLTREWHSTLKRLINII</sequence>
<organism evidence="1 2">
    <name type="scientific">Muiribacterium halophilum</name>
    <dbReference type="NCBI Taxonomy" id="2053465"/>
    <lineage>
        <taxon>Bacteria</taxon>
        <taxon>Candidatus Muiribacteriota</taxon>
        <taxon>Candidatus Muiribacteriia</taxon>
        <taxon>Candidatus Muiribacteriales</taxon>
        <taxon>Candidatus Muiribacteriaceae</taxon>
        <taxon>Candidatus Muiribacterium</taxon>
    </lineage>
</organism>
<evidence type="ECO:0000313" key="1">
    <source>
        <dbReference type="EMBL" id="PLX16089.1"/>
    </source>
</evidence>